<evidence type="ECO:0000313" key="1">
    <source>
        <dbReference type="EMBL" id="AFM76011.1"/>
    </source>
</evidence>
<dbReference type="OrthoDB" id="17642at10239"/>
<dbReference type="KEGG" id="vg:14181499"/>
<accession>K7PJM7</accession>
<evidence type="ECO:0000313" key="2">
    <source>
        <dbReference type="Proteomes" id="UP000010399"/>
    </source>
</evidence>
<dbReference type="Proteomes" id="UP000010399">
    <property type="component" value="Segment"/>
</dbReference>
<protein>
    <submittedName>
        <fullName evidence="1">Antitermination protein N</fullName>
    </submittedName>
</protein>
<proteinExistence type="predicted"/>
<sequence length="111" mass="12711">MRQSHLKETIMVTIVWKESKGTAKSRYKARRAELIAERRSNEALARKIALKLSGCVRADKAASLGRLCCKKKEEVVRKNRSIYYKDSNPLGNKIHAVQKIKLYSKLPYGAY</sequence>
<dbReference type="RefSeq" id="YP_007111677.1">
    <property type="nucleotide sequence ID" value="NC_019709.1"/>
</dbReference>
<organism evidence="1 2">
    <name type="scientific">Escherichia phage mEpX1</name>
    <dbReference type="NCBI Taxonomy" id="1147153"/>
    <lineage>
        <taxon>Viruses</taxon>
        <taxon>Duplodnaviria</taxon>
        <taxon>Heunggongvirae</taxon>
        <taxon>Uroviricota</taxon>
        <taxon>Caudoviricetes</taxon>
        <taxon>Hendrixvirinae</taxon>
        <taxon>Cuauhtlivirus</taxon>
        <taxon>Cuauhtlivirus mEpX1</taxon>
    </lineage>
</organism>
<dbReference type="GeneID" id="14181499"/>
<name>K7PJM7_9CAUD</name>
<gene>
    <name evidence="1" type="ORF">mEpX1_040</name>
</gene>
<dbReference type="EMBL" id="JQ182727">
    <property type="protein sequence ID" value="AFM76011.1"/>
    <property type="molecule type" value="Genomic_DNA"/>
</dbReference>
<keyword evidence="2" id="KW-1185">Reference proteome</keyword>
<reference evidence="2" key="1">
    <citation type="submission" date="2011-11" db="EMBL/GenBank/DDBJ databases">
        <title>The genomes of several lambdoid coliphages.</title>
        <authorList>
            <person name="Refardt D."/>
            <person name="Gencoglu M."/>
            <person name="Kunzli-Gontarczyk M."/>
            <person name="Bruggmann R."/>
            <person name="Kropinski A.M."/>
        </authorList>
    </citation>
    <scope>NUCLEOTIDE SEQUENCE [LARGE SCALE GENOMIC DNA]</scope>
</reference>